<comment type="caution">
    <text evidence="1">The sequence shown here is derived from an EMBL/GenBank/DDBJ whole genome shotgun (WGS) entry which is preliminary data.</text>
</comment>
<dbReference type="EMBL" id="JAPQKL010000004">
    <property type="protein sequence ID" value="KAJ5135250.1"/>
    <property type="molecule type" value="Genomic_DNA"/>
</dbReference>
<keyword evidence="2" id="KW-1185">Reference proteome</keyword>
<dbReference type="RefSeq" id="XP_056522222.1">
    <property type="nucleotide sequence ID" value="XM_056665272.1"/>
</dbReference>
<accession>A0A9W9H0F2</accession>
<dbReference type="Proteomes" id="UP001149079">
    <property type="component" value="Unassembled WGS sequence"/>
</dbReference>
<gene>
    <name evidence="1" type="ORF">N7515_004528</name>
</gene>
<evidence type="ECO:0000313" key="1">
    <source>
        <dbReference type="EMBL" id="KAJ5135250.1"/>
    </source>
</evidence>
<dbReference type="GeneID" id="81404442"/>
<evidence type="ECO:0000313" key="2">
    <source>
        <dbReference type="Proteomes" id="UP001149079"/>
    </source>
</evidence>
<name>A0A9W9H0F2_9EURO</name>
<proteinExistence type="predicted"/>
<dbReference type="AlphaFoldDB" id="A0A9W9H0F2"/>
<organism evidence="1 2">
    <name type="scientific">Penicillium bovifimosum</name>
    <dbReference type="NCBI Taxonomy" id="126998"/>
    <lineage>
        <taxon>Eukaryota</taxon>
        <taxon>Fungi</taxon>
        <taxon>Dikarya</taxon>
        <taxon>Ascomycota</taxon>
        <taxon>Pezizomycotina</taxon>
        <taxon>Eurotiomycetes</taxon>
        <taxon>Eurotiomycetidae</taxon>
        <taxon>Eurotiales</taxon>
        <taxon>Aspergillaceae</taxon>
        <taxon>Penicillium</taxon>
    </lineage>
</organism>
<sequence length="159" mass="18364">MRDGRSKRKEVDGNILGNWHQGVHGGEVISSRNRFERDLVRVAPRQGPESLHLYDGNNTTRFLAVMIDPGKHSYFVVNLNNTEYDYQTAHECETPVPVYILRLSKSKPMIFRNPVLDGHIAETLRVMHNNHGQDPLPLLDFDNYCDKNTYYGNPRSLQR</sequence>
<reference evidence="1" key="1">
    <citation type="submission" date="2022-11" db="EMBL/GenBank/DDBJ databases">
        <authorList>
            <person name="Petersen C."/>
        </authorList>
    </citation>
    <scope>NUCLEOTIDE SEQUENCE</scope>
    <source>
        <strain evidence="1">IBT 22155</strain>
    </source>
</reference>
<protein>
    <submittedName>
        <fullName evidence="1">Uncharacterized protein</fullName>
    </submittedName>
</protein>
<reference evidence="1" key="2">
    <citation type="journal article" date="2023" name="IMA Fungus">
        <title>Comparative genomic study of the Penicillium genus elucidates a diverse pangenome and 15 lateral gene transfer events.</title>
        <authorList>
            <person name="Petersen C."/>
            <person name="Sorensen T."/>
            <person name="Nielsen M.R."/>
            <person name="Sondergaard T.E."/>
            <person name="Sorensen J.L."/>
            <person name="Fitzpatrick D.A."/>
            <person name="Frisvad J.C."/>
            <person name="Nielsen K.L."/>
        </authorList>
    </citation>
    <scope>NUCLEOTIDE SEQUENCE</scope>
    <source>
        <strain evidence="1">IBT 22155</strain>
    </source>
</reference>
<dbReference type="OrthoDB" id="4243861at2759"/>